<evidence type="ECO:0000313" key="6">
    <source>
        <dbReference type="Proteomes" id="UP000683000"/>
    </source>
</evidence>
<dbReference type="InterPro" id="IPR019826">
    <property type="entry name" value="Carboxylesterase_B_AS"/>
</dbReference>
<dbReference type="SUPFAM" id="SSF53474">
    <property type="entry name" value="alpha/beta-Hydrolases"/>
    <property type="match status" value="1"/>
</dbReference>
<dbReference type="EC" id="3.1.1.-" evidence="3"/>
<dbReference type="AlphaFoldDB" id="A0A8I3A529"/>
<dbReference type="Proteomes" id="UP000683000">
    <property type="component" value="Unassembled WGS sequence"/>
</dbReference>
<accession>A0A8I3A529</accession>
<comment type="similarity">
    <text evidence="1 3">Belongs to the type-B carboxylesterase/lipase family.</text>
</comment>
<dbReference type="InterPro" id="IPR029058">
    <property type="entry name" value="AB_hydrolase_fold"/>
</dbReference>
<dbReference type="PROSITE" id="PS51257">
    <property type="entry name" value="PROKAR_LIPOPROTEIN"/>
    <property type="match status" value="1"/>
</dbReference>
<evidence type="ECO:0000313" key="5">
    <source>
        <dbReference type="EMBL" id="KAG6371828.1"/>
    </source>
</evidence>
<feature type="domain" description="Carboxylesterase type B" evidence="4">
    <location>
        <begin position="29"/>
        <end position="560"/>
    </location>
</feature>
<sequence>MVLTRSFIPLAFQVLALISCLPTCRSAGAPVVTLDYGTFQGFNSAGDTESYLGLPFAQPPVGQLRFNNPVPPQPFLEVRNATWFGNACPQQLTSATFTDNPGLSSVLQYIEELVPTTLVANASEDCLYLNVVKPAGVCSGANLPVVVWIYGGAFETGDASGYNGTQIVSRSMELKTPVIYVSFNYRLNAFGFLGGKEVQAAGLGNFGLYDQRFALQWVQKYIYLFGGNPQQVIIWGQSAGAISALLQMVAYDGQSDGLFHGAVMMSGSVFPSFDITFPRAQGNYDFLMAQTNCSIASDTLDCLRQAPYESIYSAVLQTPSIFSYQACNLSWGPLVDGVFLRQSTRQSLSQGKYVQVPAILGDVDDEGTLFSLTNLNVTTNDEFMEYLQSNFLVGVPQQEIQKVGMVYEEDPTLGSPYGVGTNDTLTPEYKRIASFQGDFYFQAPRRYALQYLSRTQDVWSYLWKRNKSIPTLGSFHESDLQEFYDVTGNTDWVGTDALVNFAYTLNPNVSPNGYPFGAAQSLLANIYWPQYHPNNPQLLTFDDPDVLTLTNDTYRAEQCKVLNQVHDLMGS</sequence>
<comment type="caution">
    <text evidence="5">The sequence shown here is derived from an EMBL/GenBank/DDBJ whole genome shotgun (WGS) entry which is preliminary data.</text>
</comment>
<evidence type="ECO:0000256" key="2">
    <source>
        <dbReference type="ARBA" id="ARBA00022801"/>
    </source>
</evidence>
<keyword evidence="2 3" id="KW-0378">Hydrolase</keyword>
<dbReference type="InterPro" id="IPR019819">
    <property type="entry name" value="Carboxylesterase_B_CS"/>
</dbReference>
<keyword evidence="6" id="KW-1185">Reference proteome</keyword>
<dbReference type="EMBL" id="JAGFBS010000032">
    <property type="protein sequence ID" value="KAG6371828.1"/>
    <property type="molecule type" value="Genomic_DNA"/>
</dbReference>
<dbReference type="PROSITE" id="PS00941">
    <property type="entry name" value="CARBOXYLESTERASE_B_2"/>
    <property type="match status" value="1"/>
</dbReference>
<dbReference type="InterPro" id="IPR002018">
    <property type="entry name" value="CarbesteraseB"/>
</dbReference>
<evidence type="ECO:0000259" key="4">
    <source>
        <dbReference type="Pfam" id="PF00135"/>
    </source>
</evidence>
<dbReference type="PANTHER" id="PTHR11559">
    <property type="entry name" value="CARBOXYLESTERASE"/>
    <property type="match status" value="1"/>
</dbReference>
<evidence type="ECO:0000256" key="1">
    <source>
        <dbReference type="ARBA" id="ARBA00005964"/>
    </source>
</evidence>
<feature type="signal peptide" evidence="3">
    <location>
        <begin position="1"/>
        <end position="26"/>
    </location>
</feature>
<dbReference type="Pfam" id="PF00135">
    <property type="entry name" value="COesterase"/>
    <property type="match status" value="1"/>
</dbReference>
<gene>
    <name evidence="5" type="ORF">JVT61DRAFT_9190</name>
</gene>
<dbReference type="OrthoDB" id="408631at2759"/>
<feature type="chain" id="PRO_5034770389" description="Carboxylic ester hydrolase" evidence="3">
    <location>
        <begin position="27"/>
        <end position="571"/>
    </location>
</feature>
<protein>
    <recommendedName>
        <fullName evidence="3">Carboxylic ester hydrolase</fullName>
        <ecNumber evidence="3">3.1.1.-</ecNumber>
    </recommendedName>
</protein>
<name>A0A8I3A529_9AGAM</name>
<evidence type="ECO:0000256" key="3">
    <source>
        <dbReference type="RuleBase" id="RU361235"/>
    </source>
</evidence>
<keyword evidence="3" id="KW-0732">Signal</keyword>
<dbReference type="GO" id="GO:0016787">
    <property type="term" value="F:hydrolase activity"/>
    <property type="evidence" value="ECO:0007669"/>
    <property type="project" value="UniProtKB-KW"/>
</dbReference>
<proteinExistence type="inferred from homology"/>
<reference evidence="5" key="1">
    <citation type="submission" date="2021-03" db="EMBL/GenBank/DDBJ databases">
        <title>Evolutionary innovations through gain and loss of genes in the ectomycorrhizal Boletales.</title>
        <authorList>
            <person name="Wu G."/>
            <person name="Miyauchi S."/>
            <person name="Morin E."/>
            <person name="Yang Z.-L."/>
            <person name="Xu J."/>
            <person name="Martin F.M."/>
        </authorList>
    </citation>
    <scope>NUCLEOTIDE SEQUENCE</scope>
    <source>
        <strain evidence="5">BR01</strain>
    </source>
</reference>
<dbReference type="InterPro" id="IPR050309">
    <property type="entry name" value="Type-B_Carboxylest/Lipase"/>
</dbReference>
<organism evidence="5 6">
    <name type="scientific">Boletus reticuloceps</name>
    <dbReference type="NCBI Taxonomy" id="495285"/>
    <lineage>
        <taxon>Eukaryota</taxon>
        <taxon>Fungi</taxon>
        <taxon>Dikarya</taxon>
        <taxon>Basidiomycota</taxon>
        <taxon>Agaricomycotina</taxon>
        <taxon>Agaricomycetes</taxon>
        <taxon>Agaricomycetidae</taxon>
        <taxon>Boletales</taxon>
        <taxon>Boletineae</taxon>
        <taxon>Boletaceae</taxon>
        <taxon>Boletoideae</taxon>
        <taxon>Boletus</taxon>
    </lineage>
</organism>
<dbReference type="PROSITE" id="PS00122">
    <property type="entry name" value="CARBOXYLESTERASE_B_1"/>
    <property type="match status" value="1"/>
</dbReference>
<dbReference type="Gene3D" id="3.40.50.1820">
    <property type="entry name" value="alpha/beta hydrolase"/>
    <property type="match status" value="1"/>
</dbReference>